<reference evidence="2 4" key="1">
    <citation type="submission" date="2016-04" db="EMBL/GenBank/DDBJ databases">
        <authorList>
            <person name="Evans L.H."/>
            <person name="Alamgir A."/>
            <person name="Owens N."/>
            <person name="Weber N.D."/>
            <person name="Virtaneva K."/>
            <person name="Barbian K."/>
            <person name="Babar A."/>
            <person name="Rosenke K."/>
        </authorList>
    </citation>
    <scope>NUCLEOTIDE SEQUENCE [LARGE SCALE GENOMIC DNA]</scope>
    <source>
        <strain evidence="2 4">JL2886</strain>
    </source>
</reference>
<dbReference type="RefSeq" id="WP_065272508.1">
    <property type="nucleotide sequence ID" value="NZ_CP015124.1"/>
</dbReference>
<evidence type="ECO:0000313" key="2">
    <source>
        <dbReference type="EMBL" id="ANP37731.1"/>
    </source>
</evidence>
<name>A0A1B0ZU96_9RHOB</name>
<dbReference type="AlphaFoldDB" id="A0A1B0ZU96"/>
<dbReference type="EMBL" id="JARCJK010000002">
    <property type="protein sequence ID" value="MDE4165198.1"/>
    <property type="molecule type" value="Genomic_DNA"/>
</dbReference>
<proteinExistence type="predicted"/>
<evidence type="ECO:0000313" key="5">
    <source>
        <dbReference type="Proteomes" id="UP001218364"/>
    </source>
</evidence>
<dbReference type="Proteomes" id="UP000092565">
    <property type="component" value="Chromosome"/>
</dbReference>
<dbReference type="EMBL" id="CP015124">
    <property type="protein sequence ID" value="ANP37731.1"/>
    <property type="molecule type" value="Genomic_DNA"/>
</dbReference>
<feature type="region of interest" description="Disordered" evidence="1">
    <location>
        <begin position="77"/>
        <end position="96"/>
    </location>
</feature>
<accession>A0A1B0ZU96</accession>
<reference evidence="3 5" key="2">
    <citation type="submission" date="2023-02" db="EMBL/GenBank/DDBJ databases">
        <title>Population genomics of bacteria associated with diatom.</title>
        <authorList>
            <person name="Xie J."/>
            <person name="Wang H."/>
        </authorList>
    </citation>
    <scope>NUCLEOTIDE SEQUENCE [LARGE SCALE GENOMIC DNA]</scope>
    <source>
        <strain evidence="3 5">PT47_8</strain>
    </source>
</reference>
<evidence type="ECO:0000313" key="3">
    <source>
        <dbReference type="EMBL" id="MDE4165198.1"/>
    </source>
</evidence>
<sequence>MTEHNPDDVFPASSFRTRLHTTAGALCLSVLTATSAAAITAPMQGVLNFEPGTPIEDIKARLANEICKGASSITITSGPEPALDPTKEQVTFQCEP</sequence>
<evidence type="ECO:0000256" key="1">
    <source>
        <dbReference type="SAM" id="MobiDB-lite"/>
    </source>
</evidence>
<dbReference type="OrthoDB" id="7875212at2"/>
<evidence type="ECO:0000313" key="4">
    <source>
        <dbReference type="Proteomes" id="UP000092565"/>
    </source>
</evidence>
<organism evidence="2 4">
    <name type="scientific">Phaeobacter gallaeciensis</name>
    <dbReference type="NCBI Taxonomy" id="60890"/>
    <lineage>
        <taxon>Bacteria</taxon>
        <taxon>Pseudomonadati</taxon>
        <taxon>Pseudomonadota</taxon>
        <taxon>Alphaproteobacteria</taxon>
        <taxon>Rhodobacterales</taxon>
        <taxon>Roseobacteraceae</taxon>
        <taxon>Phaeobacter</taxon>
    </lineage>
</organism>
<keyword evidence="4" id="KW-1185">Reference proteome</keyword>
<dbReference type="Proteomes" id="UP001218364">
    <property type="component" value="Unassembled WGS sequence"/>
</dbReference>
<protein>
    <submittedName>
        <fullName evidence="2">Uncharacterized protein</fullName>
    </submittedName>
</protein>
<gene>
    <name evidence="2" type="ORF">JL2886_02845</name>
    <name evidence="3" type="ORF">PXK24_05810</name>
</gene>